<dbReference type="InterPro" id="IPR051690">
    <property type="entry name" value="PseI-like"/>
</dbReference>
<protein>
    <submittedName>
        <fullName evidence="2">N,N'-diacetyllegionaminic acid synthase</fullName>
        <ecNumber evidence="2">2.5.1.101</ecNumber>
    </submittedName>
</protein>
<proteinExistence type="predicted"/>
<dbReference type="SUPFAM" id="SSF51269">
    <property type="entry name" value="AFP III-like domain"/>
    <property type="match status" value="1"/>
</dbReference>
<dbReference type="InterPro" id="IPR006190">
    <property type="entry name" value="SAF_AFP_Neu5Ac"/>
</dbReference>
<dbReference type="OrthoDB" id="9814210at2"/>
<name>A0A5C6AH55_9BACT</name>
<dbReference type="InterPro" id="IPR013132">
    <property type="entry name" value="PseI/NeuA/B-like_N"/>
</dbReference>
<dbReference type="InterPro" id="IPR013785">
    <property type="entry name" value="Aldolase_TIM"/>
</dbReference>
<dbReference type="SUPFAM" id="SSF51569">
    <property type="entry name" value="Aldolase"/>
    <property type="match status" value="1"/>
</dbReference>
<keyword evidence="3" id="KW-1185">Reference proteome</keyword>
<dbReference type="Proteomes" id="UP000320176">
    <property type="component" value="Unassembled WGS sequence"/>
</dbReference>
<dbReference type="PROSITE" id="PS50844">
    <property type="entry name" value="AFP_LIKE"/>
    <property type="match status" value="1"/>
</dbReference>
<dbReference type="GO" id="GO:0047444">
    <property type="term" value="F:N-acylneuraminate-9-phosphate synthase activity"/>
    <property type="evidence" value="ECO:0007669"/>
    <property type="project" value="TreeGrafter"/>
</dbReference>
<dbReference type="Gene3D" id="3.90.1210.10">
    <property type="entry name" value="Antifreeze-like/N-acetylneuraminic acid synthase C-terminal domain"/>
    <property type="match status" value="1"/>
</dbReference>
<dbReference type="GO" id="GO:0016051">
    <property type="term" value="P:carbohydrate biosynthetic process"/>
    <property type="evidence" value="ECO:0007669"/>
    <property type="project" value="InterPro"/>
</dbReference>
<dbReference type="CDD" id="cd11615">
    <property type="entry name" value="SAF_NeuB_like"/>
    <property type="match status" value="1"/>
</dbReference>
<dbReference type="PANTHER" id="PTHR42966">
    <property type="entry name" value="N-ACETYLNEURAMINATE SYNTHASE"/>
    <property type="match status" value="1"/>
</dbReference>
<evidence type="ECO:0000313" key="2">
    <source>
        <dbReference type="EMBL" id="TWT98638.1"/>
    </source>
</evidence>
<dbReference type="RefSeq" id="WP_146522171.1">
    <property type="nucleotide sequence ID" value="NZ_CP151726.1"/>
</dbReference>
<comment type="caution">
    <text evidence="2">The sequence shown here is derived from an EMBL/GenBank/DDBJ whole genome shotgun (WGS) entry which is preliminary data.</text>
</comment>
<dbReference type="AlphaFoldDB" id="A0A5C6AH55"/>
<gene>
    <name evidence="2" type="primary">legI</name>
    <name evidence="2" type="ORF">Pla52n_51550</name>
</gene>
<accession>A0A5C6AH55</accession>
<dbReference type="EMBL" id="SJPN01000006">
    <property type="protein sequence ID" value="TWT98638.1"/>
    <property type="molecule type" value="Genomic_DNA"/>
</dbReference>
<feature type="domain" description="AFP-like" evidence="1">
    <location>
        <begin position="294"/>
        <end position="351"/>
    </location>
</feature>
<dbReference type="EC" id="2.5.1.101" evidence="2"/>
<keyword evidence="2" id="KW-0808">Transferase</keyword>
<dbReference type="PANTHER" id="PTHR42966:SF1">
    <property type="entry name" value="SIALIC ACID SYNTHASE"/>
    <property type="match status" value="1"/>
</dbReference>
<dbReference type="InterPro" id="IPR036732">
    <property type="entry name" value="AFP_Neu5c_C_sf"/>
</dbReference>
<evidence type="ECO:0000313" key="3">
    <source>
        <dbReference type="Proteomes" id="UP000320176"/>
    </source>
</evidence>
<dbReference type="Pfam" id="PF03102">
    <property type="entry name" value="NeuB"/>
    <property type="match status" value="1"/>
</dbReference>
<dbReference type="InterPro" id="IPR013974">
    <property type="entry name" value="SAF"/>
</dbReference>
<sequence>MFSCQRFQIGDKQLHRSGELFVIAEIGLAHEGSLGMAFSMVDAAASAGVDAVKFQTHLAEHEGTSREKFRVPVFPQDATRSDYWRRTAFTLDQWMKLAEHARSRGVLFMSSPFSSQAVQWLSQCEVPAWKLASGELTNYPMIEEMCQTGKPILLSSGMSSWQELDETIAFIEQNGGAYGVFQCTSSYPCPPRQWGLNVIDQMRERYDCPIGLSDHSGTVVPSLAAIARGATMFEVHMTFSKRQFGPDSKSSLTVDELAQLVGSARMLSLAMAHPVDKDLVASQSGELRALFTKSIVAARSLPQGHELARGDLAFKKPGDGISAKHFQTLVGKRLNRDVPADHLFAVDDIQE</sequence>
<evidence type="ECO:0000259" key="1">
    <source>
        <dbReference type="PROSITE" id="PS50844"/>
    </source>
</evidence>
<organism evidence="2 3">
    <name type="scientific">Stieleria varia</name>
    <dbReference type="NCBI Taxonomy" id="2528005"/>
    <lineage>
        <taxon>Bacteria</taxon>
        <taxon>Pseudomonadati</taxon>
        <taxon>Planctomycetota</taxon>
        <taxon>Planctomycetia</taxon>
        <taxon>Pirellulales</taxon>
        <taxon>Pirellulaceae</taxon>
        <taxon>Stieleria</taxon>
    </lineage>
</organism>
<dbReference type="Pfam" id="PF08666">
    <property type="entry name" value="SAF"/>
    <property type="match status" value="1"/>
</dbReference>
<reference evidence="2 3" key="1">
    <citation type="submission" date="2019-02" db="EMBL/GenBank/DDBJ databases">
        <title>Deep-cultivation of Planctomycetes and their phenomic and genomic characterization uncovers novel biology.</title>
        <authorList>
            <person name="Wiegand S."/>
            <person name="Jogler M."/>
            <person name="Boedeker C."/>
            <person name="Pinto D."/>
            <person name="Vollmers J."/>
            <person name="Rivas-Marin E."/>
            <person name="Kohn T."/>
            <person name="Peeters S.H."/>
            <person name="Heuer A."/>
            <person name="Rast P."/>
            <person name="Oberbeckmann S."/>
            <person name="Bunk B."/>
            <person name="Jeske O."/>
            <person name="Meyerdierks A."/>
            <person name="Storesund J.E."/>
            <person name="Kallscheuer N."/>
            <person name="Luecker S."/>
            <person name="Lage O.M."/>
            <person name="Pohl T."/>
            <person name="Merkel B.J."/>
            <person name="Hornburger P."/>
            <person name="Mueller R.-W."/>
            <person name="Bruemmer F."/>
            <person name="Labrenz M."/>
            <person name="Spormann A.M."/>
            <person name="Op Den Camp H."/>
            <person name="Overmann J."/>
            <person name="Amann R."/>
            <person name="Jetten M.S.M."/>
            <person name="Mascher T."/>
            <person name="Medema M.H."/>
            <person name="Devos D.P."/>
            <person name="Kaster A.-K."/>
            <person name="Ovreas L."/>
            <person name="Rohde M."/>
            <person name="Galperin M.Y."/>
            <person name="Jogler C."/>
        </authorList>
    </citation>
    <scope>NUCLEOTIDE SEQUENCE [LARGE SCALE GENOMIC DNA]</scope>
    <source>
        <strain evidence="2 3">Pla52n</strain>
    </source>
</reference>
<dbReference type="SMART" id="SM00858">
    <property type="entry name" value="SAF"/>
    <property type="match status" value="1"/>
</dbReference>
<dbReference type="InterPro" id="IPR057736">
    <property type="entry name" value="SAF_PseI/NeuA/NeuB"/>
</dbReference>
<dbReference type="Gene3D" id="3.20.20.70">
    <property type="entry name" value="Aldolase class I"/>
    <property type="match status" value="1"/>
</dbReference>